<evidence type="ECO:0000256" key="5">
    <source>
        <dbReference type="ARBA" id="ARBA00023180"/>
    </source>
</evidence>
<organism evidence="15 16">
    <name type="scientific">Trichocladium antarcticum</name>
    <dbReference type="NCBI Taxonomy" id="1450529"/>
    <lineage>
        <taxon>Eukaryota</taxon>
        <taxon>Fungi</taxon>
        <taxon>Dikarya</taxon>
        <taxon>Ascomycota</taxon>
        <taxon>Pezizomycotina</taxon>
        <taxon>Sordariomycetes</taxon>
        <taxon>Sordariomycetidae</taxon>
        <taxon>Sordariales</taxon>
        <taxon>Chaetomiaceae</taxon>
        <taxon>Trichocladium</taxon>
    </lineage>
</organism>
<dbReference type="PRINTS" id="PR00736">
    <property type="entry name" value="GLHYDRLASE15"/>
</dbReference>
<evidence type="ECO:0000256" key="13">
    <source>
        <dbReference type="SAM" id="SignalP"/>
    </source>
</evidence>
<dbReference type="Proteomes" id="UP001304895">
    <property type="component" value="Unassembled WGS sequence"/>
</dbReference>
<dbReference type="AlphaFoldDB" id="A0AAN6UI16"/>
<comment type="caution">
    <text evidence="15">The sequence shown here is derived from an EMBL/GenBank/DDBJ whole genome shotgun (WGS) entry which is preliminary data.</text>
</comment>
<evidence type="ECO:0000256" key="3">
    <source>
        <dbReference type="ARBA" id="ARBA00022729"/>
    </source>
</evidence>
<feature type="binding site" evidence="11">
    <location>
        <position position="157"/>
    </location>
    <ligand>
        <name>substrate</name>
    </ligand>
</feature>
<evidence type="ECO:0000256" key="2">
    <source>
        <dbReference type="ARBA" id="ARBA00006188"/>
    </source>
</evidence>
<feature type="compositionally biased region" description="Polar residues" evidence="12">
    <location>
        <begin position="498"/>
        <end position="529"/>
    </location>
</feature>
<dbReference type="InterPro" id="IPR008291">
    <property type="entry name" value="Glucoamylase_SBD"/>
</dbReference>
<dbReference type="GO" id="GO:0000272">
    <property type="term" value="P:polysaccharide catabolic process"/>
    <property type="evidence" value="ECO:0007669"/>
    <property type="project" value="UniProtKB-KW"/>
</dbReference>
<dbReference type="GO" id="GO:0004339">
    <property type="term" value="F:glucan 1,4-alpha-glucosidase activity"/>
    <property type="evidence" value="ECO:0007669"/>
    <property type="project" value="UniProtKB-EC"/>
</dbReference>
<comment type="similarity">
    <text evidence="2 9">Belongs to the glycosyl hydrolase 15 family.</text>
</comment>
<dbReference type="PIRSF" id="PIRSF001031">
    <property type="entry name" value="Glu-a-glcsd_SBD"/>
    <property type="match status" value="1"/>
</dbReference>
<accession>A0AAN6UI16</accession>
<evidence type="ECO:0000313" key="15">
    <source>
        <dbReference type="EMBL" id="KAK4133290.1"/>
    </source>
</evidence>
<dbReference type="EMBL" id="MU853413">
    <property type="protein sequence ID" value="KAK4133290.1"/>
    <property type="molecule type" value="Genomic_DNA"/>
</dbReference>
<keyword evidence="16" id="KW-1185">Reference proteome</keyword>
<reference evidence="15" key="1">
    <citation type="journal article" date="2023" name="Mol. Phylogenet. Evol.">
        <title>Genome-scale phylogeny and comparative genomics of the fungal order Sordariales.</title>
        <authorList>
            <person name="Hensen N."/>
            <person name="Bonometti L."/>
            <person name="Westerberg I."/>
            <person name="Brannstrom I.O."/>
            <person name="Guillou S."/>
            <person name="Cros-Aarteil S."/>
            <person name="Calhoun S."/>
            <person name="Haridas S."/>
            <person name="Kuo A."/>
            <person name="Mondo S."/>
            <person name="Pangilinan J."/>
            <person name="Riley R."/>
            <person name="LaButti K."/>
            <person name="Andreopoulos B."/>
            <person name="Lipzen A."/>
            <person name="Chen C."/>
            <person name="Yan M."/>
            <person name="Daum C."/>
            <person name="Ng V."/>
            <person name="Clum A."/>
            <person name="Steindorff A."/>
            <person name="Ohm R.A."/>
            <person name="Martin F."/>
            <person name="Silar P."/>
            <person name="Natvig D.O."/>
            <person name="Lalanne C."/>
            <person name="Gautier V."/>
            <person name="Ament-Velasquez S.L."/>
            <person name="Kruys A."/>
            <person name="Hutchinson M.I."/>
            <person name="Powell A.J."/>
            <person name="Barry K."/>
            <person name="Miller A.N."/>
            <person name="Grigoriev I.V."/>
            <person name="Debuchy R."/>
            <person name="Gladieux P."/>
            <person name="Hiltunen Thoren M."/>
            <person name="Johannesson H."/>
        </authorList>
    </citation>
    <scope>NUCLEOTIDE SEQUENCE</scope>
    <source>
        <strain evidence="15">CBS 123565</strain>
    </source>
</reference>
<evidence type="ECO:0000256" key="9">
    <source>
        <dbReference type="PIRNR" id="PIRNR001031"/>
    </source>
</evidence>
<dbReference type="SMART" id="SM01065">
    <property type="entry name" value="CBM_2"/>
    <property type="match status" value="1"/>
</dbReference>
<evidence type="ECO:0000256" key="7">
    <source>
        <dbReference type="ARBA" id="ARBA00023295"/>
    </source>
</evidence>
<dbReference type="Gene3D" id="1.50.10.10">
    <property type="match status" value="1"/>
</dbReference>
<evidence type="ECO:0000256" key="1">
    <source>
        <dbReference type="ARBA" id="ARBA00001863"/>
    </source>
</evidence>
<dbReference type="SUPFAM" id="SSF49452">
    <property type="entry name" value="Starch-binding domain-like"/>
    <property type="match status" value="1"/>
</dbReference>
<feature type="region of interest" description="Disordered" evidence="12">
    <location>
        <begin position="495"/>
        <end position="529"/>
    </location>
</feature>
<dbReference type="InterPro" id="IPR012341">
    <property type="entry name" value="6hp_glycosidase-like_sf"/>
</dbReference>
<feature type="active site" description="Proton acceptor" evidence="10">
    <location>
        <position position="213"/>
    </location>
</feature>
<dbReference type="Gene3D" id="2.60.40.10">
    <property type="entry name" value="Immunoglobulins"/>
    <property type="match status" value="1"/>
</dbReference>
<dbReference type="InterPro" id="IPR013783">
    <property type="entry name" value="Ig-like_fold"/>
</dbReference>
<gene>
    <name evidence="15" type="ORF">BT67DRAFT_443189</name>
</gene>
<dbReference type="PROSITE" id="PS51166">
    <property type="entry name" value="CBM20"/>
    <property type="match status" value="1"/>
</dbReference>
<sequence length="653" mass="70271">MARLSWLVLLRTCAAPAAFARPETASCLRRDDHIHKRDAGSFIQNETPIAWNNLLCNIGPSGCRASGAGLGVVVASPSKSNPDYWYTWTRDASLVFTGVVDSFSHNYSSDLQTTMQNFIIGQARLQGVSNPSGGFSNGAGLAEPKFMVDLQQFTGEWGRPQRDGPPLRAIALARYAKWLVKNGYQSTALDVVWPVIKNDLAYTTQYWSETGFDLWEEVQGRSFFTIASSHRALVEGAQLAALLGVACPSCLDVAPNILCFQQSFWNGGGYINSNIDHSHQRSGKDANSVLTSIHNFDPAAGCDANTFQPCSDRALRNHKSYVDGFRSAYTLNRGIAQNKGVATGRYTEDVYYNGNPWYLTTLAAAEQLFDAVYVWKKEGSVTVTSTSLAFFADLVPGVAAGTYKSDSATYKSVVDAVTAYGDSFMDVVAKYTAPSGELPEQFDRNSGTPLGATHLTWSYAAFITAAERRAGIVPDGWGAEKAKAKTIPGSCNRDQVAGSYTSATKTSFPPNQTPQENASTASSVPTSQPTYACPNPDEVEVTFNEKATTQFGQTIKLVGSIPMFGGWNAANAVALSARDYSPGNPLWSVTVSLPASTAFEYKFINVEADGTTTWESNPDRAYTVPEGAMPPAAGCSGSTCGECVTATVDSAWR</sequence>
<feature type="domain" description="CBM20" evidence="14">
    <location>
        <begin position="533"/>
        <end position="653"/>
    </location>
</feature>
<protein>
    <recommendedName>
        <fullName evidence="9">Glucoamylase</fullName>
        <ecNumber evidence="9">3.2.1.3</ecNumber>
    </recommendedName>
    <alternativeName>
        <fullName evidence="9">1,4-alpha-D-glucan glucohydrolase</fullName>
    </alternativeName>
    <alternativeName>
        <fullName evidence="9">Glucan 1,4-alpha-glucosidase</fullName>
    </alternativeName>
</protein>
<feature type="signal peptide" evidence="13">
    <location>
        <begin position="1"/>
        <end position="20"/>
    </location>
</feature>
<evidence type="ECO:0000256" key="6">
    <source>
        <dbReference type="ARBA" id="ARBA00023277"/>
    </source>
</evidence>
<dbReference type="EC" id="3.2.1.3" evidence="9"/>
<dbReference type="PANTHER" id="PTHR31616">
    <property type="entry name" value="TREHALASE"/>
    <property type="match status" value="1"/>
</dbReference>
<dbReference type="Pfam" id="PF00723">
    <property type="entry name" value="Glyco_hydro_15"/>
    <property type="match status" value="1"/>
</dbReference>
<keyword evidence="3 13" id="KW-0732">Signal</keyword>
<feature type="chain" id="PRO_5043054494" description="Glucoamylase" evidence="13">
    <location>
        <begin position="21"/>
        <end position="653"/>
    </location>
</feature>
<dbReference type="InterPro" id="IPR013784">
    <property type="entry name" value="Carb-bd-like_fold"/>
</dbReference>
<feature type="active site" description="Proton donor" evidence="10">
    <location>
        <position position="216"/>
    </location>
</feature>
<evidence type="ECO:0000256" key="8">
    <source>
        <dbReference type="ARBA" id="ARBA00023326"/>
    </source>
</evidence>
<evidence type="ECO:0000259" key="14">
    <source>
        <dbReference type="PROSITE" id="PS51166"/>
    </source>
</evidence>
<dbReference type="FunFam" id="2.60.40.10:FF:000552">
    <property type="entry name" value="Related to glucoamylase"/>
    <property type="match status" value="1"/>
</dbReference>
<name>A0AAN6UI16_9PEZI</name>
<keyword evidence="8 9" id="KW-0624">Polysaccharide degradation</keyword>
<comment type="catalytic activity">
    <reaction evidence="1 9">
        <text>Hydrolysis of terminal (1-&gt;4)-linked alpha-D-glucose residues successively from non-reducing ends of the chains with release of beta-D-glucose.</text>
        <dbReference type="EC" id="3.2.1.3"/>
    </reaction>
</comment>
<dbReference type="PANTHER" id="PTHR31616:SF12">
    <property type="entry name" value="GLUCOAMYLASE"/>
    <property type="match status" value="1"/>
</dbReference>
<dbReference type="GO" id="GO:0000324">
    <property type="term" value="C:fungal-type vacuole"/>
    <property type="evidence" value="ECO:0007669"/>
    <property type="project" value="TreeGrafter"/>
</dbReference>
<dbReference type="FunFam" id="1.50.10.10:FF:000018">
    <property type="entry name" value="Glucoamylase"/>
    <property type="match status" value="1"/>
</dbReference>
<keyword evidence="7 9" id="KW-0326">Glycosidase</keyword>
<dbReference type="CDD" id="cd05811">
    <property type="entry name" value="CBM20_glucoamylase"/>
    <property type="match status" value="1"/>
</dbReference>
<dbReference type="InterPro" id="IPR034836">
    <property type="entry name" value="CBM20_glucoamylase"/>
</dbReference>
<dbReference type="Pfam" id="PF00686">
    <property type="entry name" value="CBM_20"/>
    <property type="match status" value="1"/>
</dbReference>
<dbReference type="InterPro" id="IPR002044">
    <property type="entry name" value="CBM20"/>
</dbReference>
<dbReference type="InterPro" id="IPR000165">
    <property type="entry name" value="Glucoamylase"/>
</dbReference>
<evidence type="ECO:0000256" key="4">
    <source>
        <dbReference type="ARBA" id="ARBA00022801"/>
    </source>
</evidence>
<proteinExistence type="inferred from homology"/>
<dbReference type="InterPro" id="IPR008928">
    <property type="entry name" value="6-hairpin_glycosidase_sf"/>
</dbReference>
<evidence type="ECO:0000313" key="16">
    <source>
        <dbReference type="Proteomes" id="UP001304895"/>
    </source>
</evidence>
<evidence type="ECO:0000256" key="12">
    <source>
        <dbReference type="SAM" id="MobiDB-lite"/>
    </source>
</evidence>
<dbReference type="InterPro" id="IPR011613">
    <property type="entry name" value="GH15-like"/>
</dbReference>
<keyword evidence="4 9" id="KW-0378">Hydrolase</keyword>
<dbReference type="GO" id="GO:2001070">
    <property type="term" value="F:starch binding"/>
    <property type="evidence" value="ECO:0007669"/>
    <property type="project" value="InterPro"/>
</dbReference>
<dbReference type="SUPFAM" id="SSF48208">
    <property type="entry name" value="Six-hairpin glycosidases"/>
    <property type="match status" value="1"/>
</dbReference>
<reference evidence="15" key="2">
    <citation type="submission" date="2023-05" db="EMBL/GenBank/DDBJ databases">
        <authorList>
            <consortium name="Lawrence Berkeley National Laboratory"/>
            <person name="Steindorff A."/>
            <person name="Hensen N."/>
            <person name="Bonometti L."/>
            <person name="Westerberg I."/>
            <person name="Brannstrom I.O."/>
            <person name="Guillou S."/>
            <person name="Cros-Aarteil S."/>
            <person name="Calhoun S."/>
            <person name="Haridas S."/>
            <person name="Kuo A."/>
            <person name="Mondo S."/>
            <person name="Pangilinan J."/>
            <person name="Riley R."/>
            <person name="Labutti K."/>
            <person name="Andreopoulos B."/>
            <person name="Lipzen A."/>
            <person name="Chen C."/>
            <person name="Yanf M."/>
            <person name="Daum C."/>
            <person name="Ng V."/>
            <person name="Clum A."/>
            <person name="Ohm R."/>
            <person name="Martin F."/>
            <person name="Silar P."/>
            <person name="Natvig D."/>
            <person name="Lalanne C."/>
            <person name="Gautier V."/>
            <person name="Ament-Velasquez S.L."/>
            <person name="Kruys A."/>
            <person name="Hutchinson M.I."/>
            <person name="Powell A.J."/>
            <person name="Barry K."/>
            <person name="Miller A.N."/>
            <person name="Grigoriev I.V."/>
            <person name="Debuchy R."/>
            <person name="Gladieux P."/>
            <person name="Thoren M.H."/>
            <person name="Johannesson H."/>
        </authorList>
    </citation>
    <scope>NUCLEOTIDE SEQUENCE</scope>
    <source>
        <strain evidence="15">CBS 123565</strain>
    </source>
</reference>
<keyword evidence="5" id="KW-0325">Glycoprotein</keyword>
<evidence type="ECO:0000256" key="11">
    <source>
        <dbReference type="PIRSR" id="PIRSR001031-2"/>
    </source>
</evidence>
<evidence type="ECO:0000256" key="10">
    <source>
        <dbReference type="PIRSR" id="PIRSR001031-1"/>
    </source>
</evidence>
<keyword evidence="6 9" id="KW-0119">Carbohydrate metabolism</keyword>
<dbReference type="InterPro" id="IPR046966">
    <property type="entry name" value="Glucoamylase_active_site"/>
</dbReference>
<dbReference type="PROSITE" id="PS00820">
    <property type="entry name" value="GLUCOAMYLASE"/>
    <property type="match status" value="1"/>
</dbReference>